<evidence type="ECO:0000313" key="2">
    <source>
        <dbReference type="Proteomes" id="UP001163321"/>
    </source>
</evidence>
<gene>
    <name evidence="1" type="ORF">PsorP6_017733</name>
</gene>
<comment type="caution">
    <text evidence="1">The sequence shown here is derived from an EMBL/GenBank/DDBJ whole genome shotgun (WGS) entry which is preliminary data.</text>
</comment>
<proteinExistence type="predicted"/>
<evidence type="ECO:0000313" key="1">
    <source>
        <dbReference type="EMBL" id="KAI9919332.1"/>
    </source>
</evidence>
<keyword evidence="2" id="KW-1185">Reference proteome</keyword>
<sequence>MDLTELEKRLLCAIDLLSQEIYASLSVTDRIKVLRVVCELIEETSVVQAVYHSLQEKANDVRKQLGDPLSDIEREWDRFTAPCSSHGIEPAKTFLIDGVEQKEKAELESQPLPVLPSSTSMNGDGESEQVKKGMDRNVDEQEEDDSDADGNLVIEAFGDRFLDVAARSRPVCAFCGLEDSILDLPLHD</sequence>
<reference evidence="1 2" key="1">
    <citation type="journal article" date="2022" name="bioRxiv">
        <title>The genome of the oomycete Peronosclerospora sorghi, a cosmopolitan pathogen of maize and sorghum, is inflated with dispersed pseudogenes.</title>
        <authorList>
            <person name="Fletcher K."/>
            <person name="Martin F."/>
            <person name="Isakeit T."/>
            <person name="Cavanaugh K."/>
            <person name="Magill C."/>
            <person name="Michelmore R."/>
        </authorList>
    </citation>
    <scope>NUCLEOTIDE SEQUENCE [LARGE SCALE GENOMIC DNA]</scope>
    <source>
        <strain evidence="1">P6</strain>
    </source>
</reference>
<name>A0ACC0WLR8_9STRA</name>
<organism evidence="1 2">
    <name type="scientific">Peronosclerospora sorghi</name>
    <dbReference type="NCBI Taxonomy" id="230839"/>
    <lineage>
        <taxon>Eukaryota</taxon>
        <taxon>Sar</taxon>
        <taxon>Stramenopiles</taxon>
        <taxon>Oomycota</taxon>
        <taxon>Peronosporomycetes</taxon>
        <taxon>Peronosporales</taxon>
        <taxon>Peronosporaceae</taxon>
        <taxon>Peronosclerospora</taxon>
    </lineage>
</organism>
<protein>
    <submittedName>
        <fullName evidence="1">Uncharacterized protein</fullName>
    </submittedName>
</protein>
<dbReference type="EMBL" id="CM047590">
    <property type="protein sequence ID" value="KAI9919332.1"/>
    <property type="molecule type" value="Genomic_DNA"/>
</dbReference>
<accession>A0ACC0WLR8</accession>
<dbReference type="Proteomes" id="UP001163321">
    <property type="component" value="Chromosome 11"/>
</dbReference>